<keyword evidence="1" id="KW-0732">Signal</keyword>
<protein>
    <submittedName>
        <fullName evidence="2">Uncharacterized protein</fullName>
    </submittedName>
</protein>
<evidence type="ECO:0000313" key="3">
    <source>
        <dbReference type="Proteomes" id="UP001273935"/>
    </source>
</evidence>
<dbReference type="RefSeq" id="WP_309041583.1">
    <property type="nucleotide sequence ID" value="NZ_CP133395.1"/>
</dbReference>
<feature type="signal peptide" evidence="1">
    <location>
        <begin position="1"/>
        <end position="20"/>
    </location>
</feature>
<evidence type="ECO:0000313" key="2">
    <source>
        <dbReference type="EMBL" id="MDV3441404.1"/>
    </source>
</evidence>
<sequence>MWIRIGLVLGCLFGNSIAQAAGLDSSIGEADARLEELRRLIAEKPDRLRVRLPNSREWQSLESLGFAPTCRAPVLVRLAAPLRAFTQCGGIEVTEEGVRWMTTSIFWTHDRTWEHGRMLHMQVRSFARQSRPTDDVDLRAESPLVKALVDARPVELEKLAELWATLRQQPLPARPDGQWGASESWPTGLLALHTDGRIKLAGSNLAGLHAWQAWWASQPRTENVTALVGVDLQLGGKSPALQLGEFTLGQTPFAVVVLPADQQPRDEPALWRDDSWQLLMVRTDGK</sequence>
<keyword evidence="3" id="KW-1185">Reference proteome</keyword>
<evidence type="ECO:0000256" key="1">
    <source>
        <dbReference type="SAM" id="SignalP"/>
    </source>
</evidence>
<name>A0ABU3XTZ9_9GAMM</name>
<proteinExistence type="predicted"/>
<feature type="chain" id="PRO_5046432974" evidence="1">
    <location>
        <begin position="21"/>
        <end position="286"/>
    </location>
</feature>
<dbReference type="Proteomes" id="UP001273935">
    <property type="component" value="Unassembled WGS sequence"/>
</dbReference>
<reference evidence="2 3" key="1">
    <citation type="submission" date="2023-10" db="EMBL/GenBank/DDBJ databases">
        <title>Pseudomonas otitidis isolated from a paediatric patient with cystic fibrosis in Chile.</title>
        <authorList>
            <person name="Amsteins-Romero L."/>
            <person name="Opazo-Capurro A."/>
            <person name="Matus-Kohler M."/>
            <person name="Gonzalez-Rocha G."/>
        </authorList>
    </citation>
    <scope>NUCLEOTIDE SEQUENCE [LARGE SCALE GENOMIC DNA]</scope>
    <source>
        <strain evidence="2 3">P-714</strain>
    </source>
</reference>
<gene>
    <name evidence="2" type="ORF">R0G64_18440</name>
</gene>
<comment type="caution">
    <text evidence="2">The sequence shown here is derived from an EMBL/GenBank/DDBJ whole genome shotgun (WGS) entry which is preliminary data.</text>
</comment>
<accession>A0ABU3XTZ9</accession>
<dbReference type="EMBL" id="JAWJUL010000074">
    <property type="protein sequence ID" value="MDV3441404.1"/>
    <property type="molecule type" value="Genomic_DNA"/>
</dbReference>
<organism evidence="2 3">
    <name type="scientific">Metapseudomonas otitidis</name>
    <dbReference type="NCBI Taxonomy" id="319939"/>
    <lineage>
        <taxon>Bacteria</taxon>
        <taxon>Pseudomonadati</taxon>
        <taxon>Pseudomonadota</taxon>
        <taxon>Gammaproteobacteria</taxon>
        <taxon>Pseudomonadales</taxon>
        <taxon>Pseudomonadaceae</taxon>
        <taxon>Metapseudomonas</taxon>
    </lineage>
</organism>